<dbReference type="PANTHER" id="PTHR34408:SF1">
    <property type="entry name" value="GLYCOSYL HYDROLASE FAMILY 19 DOMAIN-CONTAINING PROTEIN HI_1415"/>
    <property type="match status" value="1"/>
</dbReference>
<dbReference type="InterPro" id="IPR003646">
    <property type="entry name" value="SH3-like_bac-type"/>
</dbReference>
<proteinExistence type="predicted"/>
<feature type="domain" description="SH3b" evidence="2">
    <location>
        <begin position="306"/>
        <end position="369"/>
    </location>
</feature>
<reference evidence="3" key="2">
    <citation type="submission" date="2020-07" db="EMBL/GenBank/DDBJ databases">
        <authorList>
            <consortium name="NCBI Pathogen Detection Project"/>
        </authorList>
    </citation>
    <scope>NUCLEOTIDE SEQUENCE</scope>
    <source>
        <strain evidence="3">C8</strain>
    </source>
</reference>
<feature type="compositionally biased region" description="Polar residues" evidence="1">
    <location>
        <begin position="455"/>
        <end position="473"/>
    </location>
</feature>
<evidence type="ECO:0000256" key="1">
    <source>
        <dbReference type="SAM" id="MobiDB-lite"/>
    </source>
</evidence>
<feature type="compositionally biased region" description="Polar residues" evidence="1">
    <location>
        <begin position="540"/>
        <end position="558"/>
    </location>
</feature>
<dbReference type="PROSITE" id="PS51781">
    <property type="entry name" value="SH3B"/>
    <property type="match status" value="9"/>
</dbReference>
<dbReference type="InterPro" id="IPR036028">
    <property type="entry name" value="SH3-like_dom_sf"/>
</dbReference>
<feature type="region of interest" description="Disordered" evidence="1">
    <location>
        <begin position="455"/>
        <end position="478"/>
    </location>
</feature>
<dbReference type="Pfam" id="PF01832">
    <property type="entry name" value="Glucosaminidase"/>
    <property type="match status" value="1"/>
</dbReference>
<dbReference type="Gene3D" id="2.30.30.40">
    <property type="entry name" value="SH3 Domains"/>
    <property type="match status" value="9"/>
</dbReference>
<reference evidence="3" key="1">
    <citation type="journal article" date="2018" name="Genome Biol.">
        <title>SKESA: strategic k-mer extension for scrupulous assemblies.</title>
        <authorList>
            <person name="Souvorov A."/>
            <person name="Agarwala R."/>
            <person name="Lipman D.J."/>
        </authorList>
    </citation>
    <scope>NUCLEOTIDE SEQUENCE</scope>
    <source>
        <strain evidence="3">C8</strain>
    </source>
</reference>
<organism evidence="3">
    <name type="scientific">Clostridium perfringens</name>
    <dbReference type="NCBI Taxonomy" id="1502"/>
    <lineage>
        <taxon>Bacteria</taxon>
        <taxon>Bacillati</taxon>
        <taxon>Bacillota</taxon>
        <taxon>Clostridia</taxon>
        <taxon>Eubacteriales</taxon>
        <taxon>Clostridiaceae</taxon>
        <taxon>Clostridium</taxon>
    </lineage>
</organism>
<evidence type="ECO:0000259" key="2">
    <source>
        <dbReference type="PROSITE" id="PS51781"/>
    </source>
</evidence>
<dbReference type="Gene3D" id="1.10.530.10">
    <property type="match status" value="1"/>
</dbReference>
<dbReference type="AlphaFoldDB" id="A0A8H9QY11"/>
<dbReference type="SMART" id="SM00287">
    <property type="entry name" value="SH3b"/>
    <property type="match status" value="9"/>
</dbReference>
<sequence length="1056" mass="115046">MNRNRLSCLIVGAVIGAGAIVCTSNTKVHAKPVNELKNINESKGNSFGEIISLEDLGLRKGADSSHEIITSIPSGARVNIIDKVSDNWYKIGYKDFTGYVQAKDIRVLGDNLNQDNVGLISANQLNVRTSPNENGQVIGTLHKNDKVSVLDKSIDGWYKIDFNGRRAYVSSKYVNLILYKNNEIKKEVKKEPVEGTGKVNINTALNVRQAATNNSRIIGSLKGGEKVNIINESNGFYKIEFNNSYGYVYAKYISKDETNKKDQEVKKETSKVNQEYVKKNNSAKSKKEVNVTPKAEPVVLAVRSINKTGIVNVSSSLNVREGASTSSKVIGSLSGNTKVTIVGEEGAFYKIEYKGSHGYVAKEYVKDVTESNNSNQGTQTPEKPSNPETTKKTGIVNVSSSLNVRERASTSSKVIGSLSGNSKVTIVGEEGAFYKIEYKGSHGYVAKEYVKDVTESNNSNQGIQTPEKSSTPESTKKTGIVNVSSSLNVREGASTSSKVIGSLSGNSKVTIVGEEGAFYKIEYKGSHGYVAKEYVKDVTESNNSNQGTQTPEKPSNPETTKKTGIVNVSSSLNVREGASTSSKVIGSLSGNSKVTIVGEEGAFYKIEYKGSHGYVAKEYVKDVTESNNSNQGTQTPEKPSNPESTKKTGIVNVSSSLNVREGASTSSKVIGSLSGNSKVTIVGEEGAFYKIEYNGSHGYVAKEYIKDIKDEVVTEPEKPSTPENSKKTGVVTASKGLNVRKEANTSSQIVGILNSGESVEILGEENGFYKINYKGQEAYASKNYINIFDGNSTVNPGLDIGNASKTNYGVSLNEYIKLQQRNNPSNYSYSEFEKYINPAKATNKLQFLRVDKFRSVNVSRLSSRLNNKGVLTGQGQAFVNAARAFNIDPLYLVAQCLHETGNGTSKLAKGVTITEIADESRPIYNGNGQLVGYHMIPLSKPVTVYNLFGIGAKDNSSVFPNRALILGTTYAYNRGWTSIENAIKGAAEFVSLNYVHSSRYNQNTLYKMRYNPNVSNIWHQYATTPWYASSIADIMSSYQDLYLENNFTFDVPVFEG</sequence>
<dbReference type="Pfam" id="PF08239">
    <property type="entry name" value="SH3_3"/>
    <property type="match status" value="9"/>
</dbReference>
<feature type="domain" description="SH3b" evidence="2">
    <location>
        <begin position="646"/>
        <end position="709"/>
    </location>
</feature>
<feature type="region of interest" description="Disordered" evidence="1">
    <location>
        <begin position="370"/>
        <end position="403"/>
    </location>
</feature>
<dbReference type="InterPro" id="IPR052354">
    <property type="entry name" value="Cell_Wall_Dynamics_Protein"/>
</dbReference>
<feature type="region of interest" description="Disordered" evidence="1">
    <location>
        <begin position="625"/>
        <end position="648"/>
    </location>
</feature>
<feature type="domain" description="SH3b" evidence="2">
    <location>
        <begin position="726"/>
        <end position="789"/>
    </location>
</feature>
<feature type="domain" description="SH3b" evidence="2">
    <location>
        <begin position="115"/>
        <end position="178"/>
    </location>
</feature>
<dbReference type="SUPFAM" id="SSF50044">
    <property type="entry name" value="SH3-domain"/>
    <property type="match status" value="1"/>
</dbReference>
<feature type="domain" description="SH3b" evidence="2">
    <location>
        <begin position="476"/>
        <end position="539"/>
    </location>
</feature>
<feature type="compositionally biased region" description="Polar residues" evidence="1">
    <location>
        <begin position="370"/>
        <end position="388"/>
    </location>
</feature>
<evidence type="ECO:0000313" key="3">
    <source>
        <dbReference type="EMBL" id="HAT4308212.1"/>
    </source>
</evidence>
<comment type="caution">
    <text evidence="3">The sequence shown here is derived from an EMBL/GenBank/DDBJ whole genome shotgun (WGS) entry which is preliminary data.</text>
</comment>
<dbReference type="SMART" id="SM00047">
    <property type="entry name" value="LYZ2"/>
    <property type="match status" value="1"/>
</dbReference>
<accession>A0A8H9QY11</accession>
<feature type="region of interest" description="Disordered" evidence="1">
    <location>
        <begin position="540"/>
        <end position="563"/>
    </location>
</feature>
<feature type="compositionally biased region" description="Polar residues" evidence="1">
    <location>
        <begin position="625"/>
        <end position="643"/>
    </location>
</feature>
<feature type="domain" description="SH3b" evidence="2">
    <location>
        <begin position="194"/>
        <end position="257"/>
    </location>
</feature>
<feature type="domain" description="SH3b" evidence="2">
    <location>
        <begin position="391"/>
        <end position="454"/>
    </location>
</feature>
<dbReference type="PANTHER" id="PTHR34408">
    <property type="entry name" value="FAMILY PROTEIN, PUTATIVE-RELATED"/>
    <property type="match status" value="1"/>
</dbReference>
<name>A0A8H9QY11_CLOPF</name>
<feature type="domain" description="SH3b" evidence="2">
    <location>
        <begin position="46"/>
        <end position="109"/>
    </location>
</feature>
<dbReference type="InterPro" id="IPR002901">
    <property type="entry name" value="MGlyc_endo_b_GlcNAc-like_dom"/>
</dbReference>
<protein>
    <submittedName>
        <fullName evidence="3">SH3 domain-containing protein</fullName>
    </submittedName>
</protein>
<dbReference type="GO" id="GO:0004040">
    <property type="term" value="F:amidase activity"/>
    <property type="evidence" value="ECO:0007669"/>
    <property type="project" value="InterPro"/>
</dbReference>
<gene>
    <name evidence="3" type="ORF">I9080_002018</name>
</gene>
<dbReference type="EMBL" id="DACTCB010000010">
    <property type="protein sequence ID" value="HAT4308212.1"/>
    <property type="molecule type" value="Genomic_DNA"/>
</dbReference>
<dbReference type="Proteomes" id="UP000859547">
    <property type="component" value="Unassembled WGS sequence"/>
</dbReference>
<feature type="domain" description="SH3b" evidence="2">
    <location>
        <begin position="561"/>
        <end position="624"/>
    </location>
</feature>